<protein>
    <submittedName>
        <fullName evidence="1">Uncharacterized protein</fullName>
    </submittedName>
</protein>
<organism evidence="1 3">
    <name type="scientific">Rhizophagus clarus</name>
    <dbReference type="NCBI Taxonomy" id="94130"/>
    <lineage>
        <taxon>Eukaryota</taxon>
        <taxon>Fungi</taxon>
        <taxon>Fungi incertae sedis</taxon>
        <taxon>Mucoromycota</taxon>
        <taxon>Glomeromycotina</taxon>
        <taxon>Glomeromycetes</taxon>
        <taxon>Glomerales</taxon>
        <taxon>Glomeraceae</taxon>
        <taxon>Rhizophagus</taxon>
    </lineage>
</organism>
<reference evidence="2" key="2">
    <citation type="submission" date="2019-10" db="EMBL/GenBank/DDBJ databases">
        <title>Conservation and host-specific expression of non-tandemly repeated heterogenous ribosome RNA gene in arbuscular mycorrhizal fungi.</title>
        <authorList>
            <person name="Maeda T."/>
            <person name="Kobayashi Y."/>
            <person name="Nakagawa T."/>
            <person name="Ezawa T."/>
            <person name="Yamaguchi K."/>
            <person name="Bino T."/>
            <person name="Nishimoto Y."/>
            <person name="Shigenobu S."/>
            <person name="Kawaguchi M."/>
        </authorList>
    </citation>
    <scope>NUCLEOTIDE SEQUENCE</scope>
    <source>
        <strain evidence="2">HR1</strain>
    </source>
</reference>
<dbReference type="AlphaFoldDB" id="A0A2Z6R8J4"/>
<dbReference type="Proteomes" id="UP000247702">
    <property type="component" value="Unassembled WGS sequence"/>
</dbReference>
<proteinExistence type="predicted"/>
<accession>A0A2Z6R8J4</accession>
<evidence type="ECO:0000313" key="3">
    <source>
        <dbReference type="Proteomes" id="UP000247702"/>
    </source>
</evidence>
<evidence type="ECO:0000313" key="1">
    <source>
        <dbReference type="EMBL" id="GBB98430.1"/>
    </source>
</evidence>
<sequence>MKPYVNRNRDVLQLIENIKYTPSRSQVITFSNNELSPPKITLKSSDDKIKPLEDSTINKNKKKKQGHLTDNFGNSNLILIGYNPIAQE</sequence>
<keyword evidence="3" id="KW-1185">Reference proteome</keyword>
<dbReference type="Proteomes" id="UP000615446">
    <property type="component" value="Unassembled WGS sequence"/>
</dbReference>
<gene>
    <name evidence="2" type="ORF">RCL2_001649600</name>
    <name evidence="1" type="ORF">RclHR1_32200001</name>
</gene>
<comment type="caution">
    <text evidence="1">The sequence shown here is derived from an EMBL/GenBank/DDBJ whole genome shotgun (WGS) entry which is preliminary data.</text>
</comment>
<evidence type="ECO:0000313" key="2">
    <source>
        <dbReference type="EMBL" id="GES89605.1"/>
    </source>
</evidence>
<name>A0A2Z6R8J4_9GLOM</name>
<dbReference type="EMBL" id="BLAL01000189">
    <property type="protein sequence ID" value="GES89605.1"/>
    <property type="molecule type" value="Genomic_DNA"/>
</dbReference>
<dbReference type="EMBL" id="BEXD01002470">
    <property type="protein sequence ID" value="GBB98430.1"/>
    <property type="molecule type" value="Genomic_DNA"/>
</dbReference>
<reference evidence="1 3" key="1">
    <citation type="submission" date="2017-11" db="EMBL/GenBank/DDBJ databases">
        <title>The genome of Rhizophagus clarus HR1 reveals common genetic basis of auxotrophy among arbuscular mycorrhizal fungi.</title>
        <authorList>
            <person name="Kobayashi Y."/>
        </authorList>
    </citation>
    <scope>NUCLEOTIDE SEQUENCE [LARGE SCALE GENOMIC DNA]</scope>
    <source>
        <strain evidence="1 3">HR1</strain>
    </source>
</reference>